<dbReference type="GO" id="GO:0016787">
    <property type="term" value="F:hydrolase activity"/>
    <property type="evidence" value="ECO:0007669"/>
    <property type="project" value="UniProtKB-KW"/>
</dbReference>
<protein>
    <submittedName>
        <fullName evidence="4">NUDIX hydrolase</fullName>
    </submittedName>
</protein>
<gene>
    <name evidence="4" type="ORF">NBM05_04420</name>
</gene>
<evidence type="ECO:0000256" key="2">
    <source>
        <dbReference type="SAM" id="MobiDB-lite"/>
    </source>
</evidence>
<keyword evidence="5" id="KW-1185">Reference proteome</keyword>
<dbReference type="GO" id="GO:0005829">
    <property type="term" value="C:cytosol"/>
    <property type="evidence" value="ECO:0007669"/>
    <property type="project" value="TreeGrafter"/>
</dbReference>
<dbReference type="InterPro" id="IPR000086">
    <property type="entry name" value="NUDIX_hydrolase_dom"/>
</dbReference>
<feature type="region of interest" description="Disordered" evidence="2">
    <location>
        <begin position="1"/>
        <end position="24"/>
    </location>
</feature>
<dbReference type="Pfam" id="PF00293">
    <property type="entry name" value="NUDIX"/>
    <property type="match status" value="1"/>
</dbReference>
<evidence type="ECO:0000313" key="4">
    <source>
        <dbReference type="EMBL" id="MCP3425286.1"/>
    </source>
</evidence>
<reference evidence="4" key="1">
    <citation type="submission" date="2022-06" db="EMBL/GenBank/DDBJ databases">
        <title>Rothia sp. isolated from sandalwood seedling.</title>
        <authorList>
            <person name="Tuikhar N."/>
            <person name="Kirdat K."/>
            <person name="Thorat V."/>
            <person name="Swetha P."/>
            <person name="Padma S."/>
            <person name="Sundararaj R."/>
            <person name="Yadav A."/>
        </authorList>
    </citation>
    <scope>NUCLEOTIDE SEQUENCE</scope>
    <source>
        <strain evidence="4">AR01</strain>
    </source>
</reference>
<feature type="region of interest" description="Disordered" evidence="2">
    <location>
        <begin position="206"/>
        <end position="228"/>
    </location>
</feature>
<proteinExistence type="predicted"/>
<dbReference type="PANTHER" id="PTHR11839:SF31">
    <property type="entry name" value="ADP-RIBOSE PYROPHOSPHATASE"/>
    <property type="match status" value="1"/>
</dbReference>
<dbReference type="RefSeq" id="WP_254165399.1">
    <property type="nucleotide sequence ID" value="NZ_JANAFB010000007.1"/>
</dbReference>
<sequence>MTQTHHLDDARGPSAGPSDRINPRELLSRETRFEGFVFDVVRERFRLAPGEDPLDRDFMRHPGAVAIAALNERDEILLINQYRQPVGMNLWEIPAGMLDVEGEAPLDAARRELLEETDLVAETWHTLAEFHNSPGVSTEANRVFLARGVSAAPEAERVERSGEEAEIVARWFPLEEAVAAVLGARIHSPSAIIAVLAARASVERGHTELTDPRAPWPAHPHLREGSGR</sequence>
<dbReference type="Proteomes" id="UP001139502">
    <property type="component" value="Unassembled WGS sequence"/>
</dbReference>
<organism evidence="4 5">
    <name type="scientific">Rothia santali</name>
    <dbReference type="NCBI Taxonomy" id="2949643"/>
    <lineage>
        <taxon>Bacteria</taxon>
        <taxon>Bacillati</taxon>
        <taxon>Actinomycetota</taxon>
        <taxon>Actinomycetes</taxon>
        <taxon>Micrococcales</taxon>
        <taxon>Micrococcaceae</taxon>
        <taxon>Rothia</taxon>
    </lineage>
</organism>
<dbReference type="PROSITE" id="PS51462">
    <property type="entry name" value="NUDIX"/>
    <property type="match status" value="1"/>
</dbReference>
<evidence type="ECO:0000313" key="5">
    <source>
        <dbReference type="Proteomes" id="UP001139502"/>
    </source>
</evidence>
<feature type="domain" description="Nudix hydrolase" evidence="3">
    <location>
        <begin position="59"/>
        <end position="199"/>
    </location>
</feature>
<comment type="caution">
    <text evidence="4">The sequence shown here is derived from an EMBL/GenBank/DDBJ whole genome shotgun (WGS) entry which is preliminary data.</text>
</comment>
<accession>A0A9X2H9S0</accession>
<dbReference type="EMBL" id="JANAFB010000007">
    <property type="protein sequence ID" value="MCP3425286.1"/>
    <property type="molecule type" value="Genomic_DNA"/>
</dbReference>
<dbReference type="GO" id="GO:0019693">
    <property type="term" value="P:ribose phosphate metabolic process"/>
    <property type="evidence" value="ECO:0007669"/>
    <property type="project" value="TreeGrafter"/>
</dbReference>
<name>A0A9X2H9S0_9MICC</name>
<dbReference type="GO" id="GO:0006753">
    <property type="term" value="P:nucleoside phosphate metabolic process"/>
    <property type="evidence" value="ECO:0007669"/>
    <property type="project" value="TreeGrafter"/>
</dbReference>
<dbReference type="PANTHER" id="PTHR11839">
    <property type="entry name" value="UDP/ADP-SUGAR PYROPHOSPHATASE"/>
    <property type="match status" value="1"/>
</dbReference>
<keyword evidence="1 4" id="KW-0378">Hydrolase</keyword>
<evidence type="ECO:0000259" key="3">
    <source>
        <dbReference type="PROSITE" id="PS51462"/>
    </source>
</evidence>
<dbReference type="AlphaFoldDB" id="A0A9X2H9S0"/>
<dbReference type="InterPro" id="IPR015797">
    <property type="entry name" value="NUDIX_hydrolase-like_dom_sf"/>
</dbReference>
<dbReference type="SUPFAM" id="SSF55811">
    <property type="entry name" value="Nudix"/>
    <property type="match status" value="1"/>
</dbReference>
<evidence type="ECO:0000256" key="1">
    <source>
        <dbReference type="ARBA" id="ARBA00022801"/>
    </source>
</evidence>
<feature type="compositionally biased region" description="Basic and acidic residues" evidence="2">
    <location>
        <begin position="1"/>
        <end position="11"/>
    </location>
</feature>
<dbReference type="Gene3D" id="3.90.79.10">
    <property type="entry name" value="Nucleoside Triphosphate Pyrophosphohydrolase"/>
    <property type="match status" value="1"/>
</dbReference>
<dbReference type="CDD" id="cd24158">
    <property type="entry name" value="NUDIX_ADPRase_Rv1700"/>
    <property type="match status" value="1"/>
</dbReference>